<protein>
    <submittedName>
        <fullName evidence="6">Methyltransferase</fullName>
    </submittedName>
</protein>
<evidence type="ECO:0000313" key="6">
    <source>
        <dbReference type="EMBL" id="SFM07096.1"/>
    </source>
</evidence>
<dbReference type="RefSeq" id="WP_090940455.1">
    <property type="nucleotide sequence ID" value="NZ_FOTS01000038.1"/>
</dbReference>
<dbReference type="GO" id="GO:0004671">
    <property type="term" value="F:protein C-terminal S-isoprenylcysteine carboxyl O-methyltransferase activity"/>
    <property type="evidence" value="ECO:0007669"/>
    <property type="project" value="InterPro"/>
</dbReference>
<dbReference type="Proteomes" id="UP000199520">
    <property type="component" value="Unassembled WGS sequence"/>
</dbReference>
<gene>
    <name evidence="6" type="ORF">SAMN04490355_10383</name>
</gene>
<dbReference type="EMBL" id="FOTS01000038">
    <property type="protein sequence ID" value="SFM07096.1"/>
    <property type="molecule type" value="Genomic_DNA"/>
</dbReference>
<keyword evidence="7" id="KW-1185">Reference proteome</keyword>
<dbReference type="OrthoDB" id="7203053at2"/>
<evidence type="ECO:0000313" key="7">
    <source>
        <dbReference type="Proteomes" id="UP000199520"/>
    </source>
</evidence>
<dbReference type="AlphaFoldDB" id="A0A1I4MVK1"/>
<feature type="transmembrane region" description="Helical" evidence="5">
    <location>
        <begin position="43"/>
        <end position="60"/>
    </location>
</feature>
<dbReference type="Pfam" id="PF04140">
    <property type="entry name" value="ICMT"/>
    <property type="match status" value="1"/>
</dbReference>
<feature type="transmembrane region" description="Helical" evidence="5">
    <location>
        <begin position="133"/>
        <end position="157"/>
    </location>
</feature>
<comment type="subcellular location">
    <subcellularLocation>
        <location evidence="1">Membrane</location>
        <topology evidence="1">Multi-pass membrane protein</topology>
    </subcellularLocation>
</comment>
<dbReference type="InterPro" id="IPR007269">
    <property type="entry name" value="ICMT_MeTrfase"/>
</dbReference>
<dbReference type="PANTHER" id="PTHR43847:SF1">
    <property type="entry name" value="BLL3993 PROTEIN"/>
    <property type="match status" value="1"/>
</dbReference>
<dbReference type="InterPro" id="IPR052527">
    <property type="entry name" value="Metal_cation-efflux_comp"/>
</dbReference>
<dbReference type="STRING" id="1123291.SAMN04490355_10383"/>
<feature type="transmembrane region" description="Helical" evidence="5">
    <location>
        <begin position="72"/>
        <end position="90"/>
    </location>
</feature>
<name>A0A1I4MVK1_9FIRM</name>
<sequence>MVNLWVLAMACFLISQRLLELYIAENNYKWSIKAGAQEFGKEHYSLFFVLHGCWFIGWIVESSIGKTVAVSELWYVWLSLFVIAQVVRYWCIASLGKAWNTRILVIPDRKLISRGPYQYIKHPNYVAVAIELLVVPLLFGAVITATLATLCNTWLILGIRIPEEEKALSGGNIEKSSH</sequence>
<accession>A0A1I4MVK1</accession>
<keyword evidence="2 5" id="KW-0812">Transmembrane</keyword>
<reference evidence="7" key="1">
    <citation type="submission" date="2016-10" db="EMBL/GenBank/DDBJ databases">
        <authorList>
            <person name="Varghese N."/>
            <person name="Submissions S."/>
        </authorList>
    </citation>
    <scope>NUCLEOTIDE SEQUENCE [LARGE SCALE GENOMIC DNA]</scope>
    <source>
        <strain evidence="7">DSM 13327</strain>
    </source>
</reference>
<evidence type="ECO:0000256" key="3">
    <source>
        <dbReference type="ARBA" id="ARBA00022989"/>
    </source>
</evidence>
<evidence type="ECO:0000256" key="4">
    <source>
        <dbReference type="ARBA" id="ARBA00023136"/>
    </source>
</evidence>
<dbReference type="GO" id="GO:0016020">
    <property type="term" value="C:membrane"/>
    <property type="evidence" value="ECO:0007669"/>
    <property type="project" value="UniProtKB-SubCell"/>
</dbReference>
<keyword evidence="6" id="KW-0489">Methyltransferase</keyword>
<keyword evidence="4 5" id="KW-0472">Membrane</keyword>
<proteinExistence type="predicted"/>
<evidence type="ECO:0000256" key="1">
    <source>
        <dbReference type="ARBA" id="ARBA00004141"/>
    </source>
</evidence>
<evidence type="ECO:0000256" key="5">
    <source>
        <dbReference type="SAM" id="Phobius"/>
    </source>
</evidence>
<evidence type="ECO:0000256" key="2">
    <source>
        <dbReference type="ARBA" id="ARBA00022692"/>
    </source>
</evidence>
<organism evidence="6 7">
    <name type="scientific">Pelosinus propionicus DSM 13327</name>
    <dbReference type="NCBI Taxonomy" id="1123291"/>
    <lineage>
        <taxon>Bacteria</taxon>
        <taxon>Bacillati</taxon>
        <taxon>Bacillota</taxon>
        <taxon>Negativicutes</taxon>
        <taxon>Selenomonadales</taxon>
        <taxon>Sporomusaceae</taxon>
        <taxon>Pelosinus</taxon>
    </lineage>
</organism>
<keyword evidence="3 5" id="KW-1133">Transmembrane helix</keyword>
<dbReference type="GO" id="GO:0032259">
    <property type="term" value="P:methylation"/>
    <property type="evidence" value="ECO:0007669"/>
    <property type="project" value="UniProtKB-KW"/>
</dbReference>
<dbReference type="Gene3D" id="1.20.120.1630">
    <property type="match status" value="1"/>
</dbReference>
<dbReference type="PANTHER" id="PTHR43847">
    <property type="entry name" value="BLL3993 PROTEIN"/>
    <property type="match status" value="1"/>
</dbReference>
<keyword evidence="6" id="KW-0808">Transferase</keyword>